<gene>
    <name evidence="2" type="ORF">FPE_LOCUS3536</name>
</gene>
<feature type="transmembrane region" description="Helical" evidence="1">
    <location>
        <begin position="91"/>
        <end position="110"/>
    </location>
</feature>
<accession>A0AAD1YR98</accession>
<dbReference type="AlphaFoldDB" id="A0AAD1YR98"/>
<dbReference type="Proteomes" id="UP000834106">
    <property type="component" value="Chromosome 2"/>
</dbReference>
<name>A0AAD1YR98_9LAMI</name>
<proteinExistence type="predicted"/>
<keyword evidence="3" id="KW-1185">Reference proteome</keyword>
<reference evidence="2" key="1">
    <citation type="submission" date="2023-05" db="EMBL/GenBank/DDBJ databases">
        <authorList>
            <person name="Huff M."/>
        </authorList>
    </citation>
    <scope>NUCLEOTIDE SEQUENCE</scope>
</reference>
<feature type="transmembrane region" description="Helical" evidence="1">
    <location>
        <begin position="122"/>
        <end position="139"/>
    </location>
</feature>
<keyword evidence="1" id="KW-0812">Transmembrane</keyword>
<dbReference type="EMBL" id="OU503037">
    <property type="protein sequence ID" value="CAI9756106.1"/>
    <property type="molecule type" value="Genomic_DNA"/>
</dbReference>
<evidence type="ECO:0000313" key="3">
    <source>
        <dbReference type="Proteomes" id="UP000834106"/>
    </source>
</evidence>
<sequence>MATANAAKYGRDDKPTKLVTLLGKGGFGKTTAVIFAAQLRLAADGDFLLRGKMGEWRLRRVVWWLFFIVVFDVVAVEPSDMFVLPANDAVSSIWLVVVVMVMVVVVVMVARGGGEDGGGSGGGVLWIVSCAVVLCFPPSQALRSANSLRDAILKPCELKNRHCIVLKAAFSHVWSSLAAARADNFYYPPEALQFSPKAVFNW</sequence>
<evidence type="ECO:0000313" key="2">
    <source>
        <dbReference type="EMBL" id="CAI9756106.1"/>
    </source>
</evidence>
<organism evidence="2 3">
    <name type="scientific">Fraxinus pennsylvanica</name>
    <dbReference type="NCBI Taxonomy" id="56036"/>
    <lineage>
        <taxon>Eukaryota</taxon>
        <taxon>Viridiplantae</taxon>
        <taxon>Streptophyta</taxon>
        <taxon>Embryophyta</taxon>
        <taxon>Tracheophyta</taxon>
        <taxon>Spermatophyta</taxon>
        <taxon>Magnoliopsida</taxon>
        <taxon>eudicotyledons</taxon>
        <taxon>Gunneridae</taxon>
        <taxon>Pentapetalae</taxon>
        <taxon>asterids</taxon>
        <taxon>lamiids</taxon>
        <taxon>Lamiales</taxon>
        <taxon>Oleaceae</taxon>
        <taxon>Oleeae</taxon>
        <taxon>Fraxinus</taxon>
    </lineage>
</organism>
<keyword evidence="1" id="KW-1133">Transmembrane helix</keyword>
<protein>
    <submittedName>
        <fullName evidence="2">Uncharacterized protein</fullName>
    </submittedName>
</protein>
<feature type="transmembrane region" description="Helical" evidence="1">
    <location>
        <begin position="61"/>
        <end position="79"/>
    </location>
</feature>
<evidence type="ECO:0000256" key="1">
    <source>
        <dbReference type="SAM" id="Phobius"/>
    </source>
</evidence>
<keyword evidence="1" id="KW-0472">Membrane</keyword>